<evidence type="ECO:0000256" key="3">
    <source>
        <dbReference type="ARBA" id="ARBA00006849"/>
    </source>
</evidence>
<dbReference type="FunFam" id="3.30.465.10:FF:000004">
    <property type="entry name" value="Xanthine dehydrogenase/oxidase"/>
    <property type="match status" value="1"/>
</dbReference>
<dbReference type="InterPro" id="IPR016167">
    <property type="entry name" value="FAD-bd_PCMH_sub1"/>
</dbReference>
<dbReference type="GO" id="GO:0004854">
    <property type="term" value="F:xanthine dehydrogenase activity"/>
    <property type="evidence" value="ECO:0007669"/>
    <property type="project" value="UniProtKB-EC"/>
</dbReference>
<dbReference type="InterPro" id="IPR016208">
    <property type="entry name" value="Ald_Oxase/xanthine_DH-like"/>
</dbReference>
<evidence type="ECO:0000256" key="12">
    <source>
        <dbReference type="ARBA" id="ARBA00023014"/>
    </source>
</evidence>
<evidence type="ECO:0000256" key="16">
    <source>
        <dbReference type="ARBA" id="ARBA00049017"/>
    </source>
</evidence>
<dbReference type="GO" id="GO:0005506">
    <property type="term" value="F:iron ion binding"/>
    <property type="evidence" value="ECO:0007669"/>
    <property type="project" value="InterPro"/>
</dbReference>
<dbReference type="PROSITE" id="PS00197">
    <property type="entry name" value="2FE2S_FER_1"/>
    <property type="match status" value="1"/>
</dbReference>
<evidence type="ECO:0000313" key="24">
    <source>
        <dbReference type="Proteomes" id="UP001149813"/>
    </source>
</evidence>
<dbReference type="Gene3D" id="3.30.365.10">
    <property type="entry name" value="Aldehyde oxidase/xanthine dehydrogenase, molybdopterin binding domain"/>
    <property type="match status" value="4"/>
</dbReference>
<dbReference type="InterPro" id="IPR037165">
    <property type="entry name" value="AldOxase/xan_DH_Mopterin-bd_sf"/>
</dbReference>
<dbReference type="InterPro" id="IPR014307">
    <property type="entry name" value="Xanthine_DH_ssu"/>
</dbReference>
<keyword evidence="13" id="KW-0520">NAD</keyword>
<dbReference type="Gene3D" id="3.90.1170.50">
    <property type="entry name" value="Aldehyde oxidase/xanthine dehydrogenase, a/b hammerhead"/>
    <property type="match status" value="1"/>
</dbReference>
<protein>
    <recommendedName>
        <fullName evidence="4">xanthine dehydrogenase</fullName>
        <ecNumber evidence="4">1.17.1.4</ecNumber>
    </recommendedName>
</protein>
<feature type="binding site" evidence="19">
    <location>
        <position position="997"/>
    </location>
    <ligand>
        <name>substrate</name>
    </ligand>
</feature>
<dbReference type="SUPFAM" id="SSF54292">
    <property type="entry name" value="2Fe-2S ferredoxin-like"/>
    <property type="match status" value="1"/>
</dbReference>
<evidence type="ECO:0000256" key="18">
    <source>
        <dbReference type="PIRSR" id="PIRSR000127-1"/>
    </source>
</evidence>
<evidence type="ECO:0000256" key="6">
    <source>
        <dbReference type="ARBA" id="ARBA00022630"/>
    </source>
</evidence>
<comment type="subcellular location">
    <subcellularLocation>
        <location evidence="2">Peroxisome</location>
    </subcellularLocation>
</comment>
<evidence type="ECO:0000256" key="14">
    <source>
        <dbReference type="ARBA" id="ARBA00023140"/>
    </source>
</evidence>
<dbReference type="EMBL" id="JANBOJ010000026">
    <property type="protein sequence ID" value="KAJ1724614.1"/>
    <property type="molecule type" value="Genomic_DNA"/>
</dbReference>
<reference evidence="23" key="1">
    <citation type="submission" date="2022-07" db="EMBL/GenBank/DDBJ databases">
        <title>Phylogenomic reconstructions and comparative analyses of Kickxellomycotina fungi.</title>
        <authorList>
            <person name="Reynolds N.K."/>
            <person name="Stajich J.E."/>
            <person name="Barry K."/>
            <person name="Grigoriev I.V."/>
            <person name="Crous P."/>
            <person name="Smith M.E."/>
        </authorList>
    </citation>
    <scope>NUCLEOTIDE SEQUENCE</scope>
    <source>
        <strain evidence="23">NBRC 32514</strain>
    </source>
</reference>
<dbReference type="OrthoDB" id="8300278at2759"/>
<feature type="binding site" evidence="20">
    <location>
        <position position="1162"/>
    </location>
    <ligand>
        <name>Mo-molybdopterin</name>
        <dbReference type="ChEBI" id="CHEBI:71302"/>
    </ligand>
    <ligandPart>
        <name>Mo</name>
        <dbReference type="ChEBI" id="CHEBI:28685"/>
    </ligandPart>
</feature>
<feature type="binding site" evidence="20">
    <location>
        <position position="850"/>
    </location>
    <ligand>
        <name>Mo-molybdopterin</name>
        <dbReference type="ChEBI" id="CHEBI:71302"/>
    </ligand>
    <ligandPart>
        <name>Mo</name>
        <dbReference type="ChEBI" id="CHEBI:28685"/>
    </ligandPart>
</feature>
<name>A0A9W8CT52_9FUNG</name>
<feature type="active site" description="Proton acceptor" evidence="18">
    <location>
        <position position="1346"/>
    </location>
</feature>
<keyword evidence="9 19" id="KW-0274">FAD</keyword>
<proteinExistence type="inferred from homology"/>
<keyword evidence="12 20" id="KW-0411">Iron-sulfur</keyword>
<dbReference type="PANTHER" id="PTHR45444">
    <property type="entry name" value="XANTHINE DEHYDROGENASE"/>
    <property type="match status" value="1"/>
</dbReference>
<dbReference type="GO" id="GO:0071949">
    <property type="term" value="F:FAD binding"/>
    <property type="evidence" value="ECO:0007669"/>
    <property type="project" value="InterPro"/>
</dbReference>
<feature type="domain" description="2Fe-2S ferredoxin-type" evidence="21">
    <location>
        <begin position="19"/>
        <end position="106"/>
    </location>
</feature>
<dbReference type="InterPro" id="IPR016169">
    <property type="entry name" value="FAD-bd_PCMH_sub2"/>
</dbReference>
<evidence type="ECO:0000259" key="21">
    <source>
        <dbReference type="PROSITE" id="PS51085"/>
    </source>
</evidence>
<evidence type="ECO:0000259" key="22">
    <source>
        <dbReference type="PROSITE" id="PS51387"/>
    </source>
</evidence>
<dbReference type="InterPro" id="IPR036856">
    <property type="entry name" value="Ald_Oxase/Xan_DH_a/b_sf"/>
</dbReference>
<dbReference type="GO" id="GO:0051537">
    <property type="term" value="F:2 iron, 2 sulfur cluster binding"/>
    <property type="evidence" value="ECO:0007669"/>
    <property type="project" value="UniProtKB-KW"/>
</dbReference>
<dbReference type="InterPro" id="IPR012675">
    <property type="entry name" value="Beta-grasp_dom_sf"/>
</dbReference>
<evidence type="ECO:0000256" key="13">
    <source>
        <dbReference type="ARBA" id="ARBA00023027"/>
    </source>
</evidence>
<dbReference type="Gene3D" id="3.30.465.10">
    <property type="match status" value="1"/>
</dbReference>
<dbReference type="Pfam" id="PF01315">
    <property type="entry name" value="Ald_Xan_dh_C"/>
    <property type="match status" value="1"/>
</dbReference>
<dbReference type="SUPFAM" id="SSF56176">
    <property type="entry name" value="FAD-binding/transporter-associated domain-like"/>
    <property type="match status" value="1"/>
</dbReference>
<feature type="domain" description="FAD-binding PCMH-type" evidence="22">
    <location>
        <begin position="309"/>
        <end position="498"/>
    </location>
</feature>
<dbReference type="FunFam" id="3.10.20.30:FF:000015">
    <property type="entry name" value="Aldehyde oxidase 1"/>
    <property type="match status" value="1"/>
</dbReference>
<dbReference type="InterPro" id="IPR008274">
    <property type="entry name" value="AldOxase/xan_DH_MoCoBD1"/>
</dbReference>
<feature type="binding site" evidence="19">
    <location>
        <position position="506"/>
    </location>
    <ligand>
        <name>FAD</name>
        <dbReference type="ChEBI" id="CHEBI:57692"/>
    </ligand>
</feature>
<evidence type="ECO:0000256" key="11">
    <source>
        <dbReference type="ARBA" id="ARBA00023004"/>
    </source>
</evidence>
<evidence type="ECO:0000256" key="10">
    <source>
        <dbReference type="ARBA" id="ARBA00023002"/>
    </source>
</evidence>
<comment type="cofactor">
    <cofactor evidence="20">
        <name>Mo-molybdopterin</name>
        <dbReference type="ChEBI" id="CHEBI:71302"/>
    </cofactor>
    <text evidence="20">Binds 1 Mo-molybdopterin (Mo-MPT) cofactor per subunit.</text>
</comment>
<keyword evidence="10" id="KW-0560">Oxidoreductase</keyword>
<feature type="binding site" evidence="19">
    <location>
        <position position="885"/>
    </location>
    <ligand>
        <name>substrate</name>
    </ligand>
</feature>
<evidence type="ECO:0000256" key="4">
    <source>
        <dbReference type="ARBA" id="ARBA00013123"/>
    </source>
</evidence>
<feature type="binding site" evidence="20">
    <location>
        <position position="66"/>
    </location>
    <ligand>
        <name>[2Fe-2S] cluster</name>
        <dbReference type="ChEBI" id="CHEBI:190135"/>
        <label>1</label>
    </ligand>
</feature>
<evidence type="ECO:0000256" key="15">
    <source>
        <dbReference type="ARBA" id="ARBA00034078"/>
    </source>
</evidence>
<dbReference type="SUPFAM" id="SSF47741">
    <property type="entry name" value="CO dehydrogenase ISP C-domain like"/>
    <property type="match status" value="1"/>
</dbReference>
<comment type="catalytic activity">
    <reaction evidence="17">
        <text>hypoxanthine + NAD(+) + H2O = xanthine + NADH + H(+)</text>
        <dbReference type="Rhea" id="RHEA:24670"/>
        <dbReference type="ChEBI" id="CHEBI:15377"/>
        <dbReference type="ChEBI" id="CHEBI:15378"/>
        <dbReference type="ChEBI" id="CHEBI:17368"/>
        <dbReference type="ChEBI" id="CHEBI:17712"/>
        <dbReference type="ChEBI" id="CHEBI:57540"/>
        <dbReference type="ChEBI" id="CHEBI:57945"/>
        <dbReference type="EC" id="1.17.1.4"/>
    </reaction>
</comment>
<dbReference type="FunFam" id="3.30.365.10:FF:000004">
    <property type="entry name" value="Xanthine dehydrogenase oxidase"/>
    <property type="match status" value="1"/>
</dbReference>
<evidence type="ECO:0000256" key="5">
    <source>
        <dbReference type="ARBA" id="ARBA00022505"/>
    </source>
</evidence>
<keyword evidence="11 20" id="KW-0408">Iron</keyword>
<gene>
    <name evidence="23" type="ORF">LPJ53_001150</name>
</gene>
<comment type="cofactor">
    <cofactor evidence="1 19">
        <name>FAD</name>
        <dbReference type="ChEBI" id="CHEBI:57692"/>
    </cofactor>
</comment>
<evidence type="ECO:0000256" key="20">
    <source>
        <dbReference type="PIRSR" id="PIRSR000127-3"/>
    </source>
</evidence>
<dbReference type="InterPro" id="IPR005107">
    <property type="entry name" value="CO_DH_flav_C"/>
</dbReference>
<evidence type="ECO:0000256" key="2">
    <source>
        <dbReference type="ARBA" id="ARBA00004275"/>
    </source>
</evidence>
<dbReference type="InterPro" id="IPR036683">
    <property type="entry name" value="CO_DH_flav_C_dom_sf"/>
</dbReference>
<evidence type="ECO:0000256" key="17">
    <source>
        <dbReference type="ARBA" id="ARBA00049517"/>
    </source>
</evidence>
<dbReference type="InterPro" id="IPR036010">
    <property type="entry name" value="2Fe-2S_ferredoxin-like_sf"/>
</dbReference>
<dbReference type="InterPro" id="IPR000674">
    <property type="entry name" value="Ald_Oxase/Xan_DH_a/b"/>
</dbReference>
<evidence type="ECO:0000256" key="8">
    <source>
        <dbReference type="ARBA" id="ARBA00022723"/>
    </source>
</evidence>
<dbReference type="Gene3D" id="3.30.390.50">
    <property type="entry name" value="CO dehydrogenase flavoprotein, C-terminal domain"/>
    <property type="match status" value="1"/>
</dbReference>
<feature type="binding site" evidence="20">
    <location>
        <position position="88"/>
    </location>
    <ligand>
        <name>[2Fe-2S] cluster</name>
        <dbReference type="ChEBI" id="CHEBI:190135"/>
        <label>1</label>
    </ligand>
</feature>
<dbReference type="InterPro" id="IPR002346">
    <property type="entry name" value="Mopterin_DH_FAD-bd"/>
</dbReference>
<dbReference type="PROSITE" id="PS51085">
    <property type="entry name" value="2FE2S_FER_2"/>
    <property type="match status" value="1"/>
</dbReference>
<dbReference type="InterPro" id="IPR002888">
    <property type="entry name" value="2Fe-2S-bd"/>
</dbReference>
<dbReference type="Pfam" id="PF20256">
    <property type="entry name" value="MoCoBD_2"/>
    <property type="match status" value="1"/>
</dbReference>
<dbReference type="SMART" id="SM01092">
    <property type="entry name" value="CO_deh_flav_C"/>
    <property type="match status" value="1"/>
</dbReference>
<keyword evidence="6" id="KW-0285">Flavoprotein</keyword>
<dbReference type="SUPFAM" id="SSF54665">
    <property type="entry name" value="CO dehydrogenase molybdoprotein N-domain-like"/>
    <property type="match status" value="1"/>
</dbReference>
<evidence type="ECO:0000313" key="23">
    <source>
        <dbReference type="EMBL" id="KAJ1724614.1"/>
    </source>
</evidence>
<feature type="binding site" evidence="20">
    <location>
        <position position="130"/>
    </location>
    <ligand>
        <name>[2Fe-2S] cluster</name>
        <dbReference type="ChEBI" id="CHEBI:190135"/>
        <label>2</label>
    </ligand>
</feature>
<dbReference type="Pfam" id="PF01799">
    <property type="entry name" value="Fer2_2"/>
    <property type="match status" value="1"/>
</dbReference>
<comment type="catalytic activity">
    <reaction evidence="16">
        <text>xanthine + NAD(+) + H2O = urate + NADH + H(+)</text>
        <dbReference type="Rhea" id="RHEA:16669"/>
        <dbReference type="ChEBI" id="CHEBI:15377"/>
        <dbReference type="ChEBI" id="CHEBI:15378"/>
        <dbReference type="ChEBI" id="CHEBI:17712"/>
        <dbReference type="ChEBI" id="CHEBI:17775"/>
        <dbReference type="ChEBI" id="CHEBI:57540"/>
        <dbReference type="ChEBI" id="CHEBI:57945"/>
        <dbReference type="EC" id="1.17.1.4"/>
    </reaction>
</comment>
<comment type="caution">
    <text evidence="23">The sequence shown here is derived from an EMBL/GenBank/DDBJ whole genome shotgun (WGS) entry which is preliminary data.</text>
</comment>
<dbReference type="InterPro" id="IPR036884">
    <property type="entry name" value="2Fe-2S-bd_dom_sf"/>
</dbReference>
<feature type="binding site" evidence="19">
    <location>
        <position position="421"/>
    </location>
    <ligand>
        <name>FAD</name>
        <dbReference type="ChEBI" id="CHEBI:57692"/>
    </ligand>
</feature>
<dbReference type="SUPFAM" id="SSF56003">
    <property type="entry name" value="Molybdenum cofactor-binding domain"/>
    <property type="match status" value="1"/>
</dbReference>
<dbReference type="Pfam" id="PF03450">
    <property type="entry name" value="CO_deh_flav_C"/>
    <property type="match status" value="1"/>
</dbReference>
<dbReference type="InterPro" id="IPR016166">
    <property type="entry name" value="FAD-bd_PCMH"/>
</dbReference>
<dbReference type="PIRSF" id="PIRSF000127">
    <property type="entry name" value="Xanthine_DH"/>
    <property type="match status" value="1"/>
</dbReference>
<dbReference type="GO" id="GO:0005777">
    <property type="term" value="C:peroxisome"/>
    <property type="evidence" value="ECO:0007669"/>
    <property type="project" value="UniProtKB-SubCell"/>
</dbReference>
<comment type="similarity">
    <text evidence="3">Belongs to the xanthine dehydrogenase family.</text>
</comment>
<feature type="binding site" evidence="20">
    <location>
        <position position="164"/>
    </location>
    <ligand>
        <name>[2Fe-2S] cluster</name>
        <dbReference type="ChEBI" id="CHEBI:190135"/>
        <label>2</label>
    </ligand>
</feature>
<dbReference type="InterPro" id="IPR006058">
    <property type="entry name" value="2Fe2S_fd_BS"/>
</dbReference>
<dbReference type="Gene3D" id="3.10.20.30">
    <property type="match status" value="1"/>
</dbReference>
<feature type="binding site" evidence="20">
    <location>
        <position position="58"/>
    </location>
    <ligand>
        <name>[2Fe-2S] cluster</name>
        <dbReference type="ChEBI" id="CHEBI:190135"/>
        <label>1</label>
    </ligand>
</feature>
<evidence type="ECO:0000256" key="1">
    <source>
        <dbReference type="ARBA" id="ARBA00001974"/>
    </source>
</evidence>
<dbReference type="InterPro" id="IPR001041">
    <property type="entry name" value="2Fe-2S_ferredoxin-type"/>
</dbReference>
<feature type="binding site" evidence="19">
    <location>
        <position position="444"/>
    </location>
    <ligand>
        <name>FAD</name>
        <dbReference type="ChEBI" id="CHEBI:57692"/>
    </ligand>
</feature>
<dbReference type="Gene3D" id="3.30.43.10">
    <property type="entry name" value="Uridine Diphospho-n-acetylenolpyruvylglucosamine Reductase, domain 2"/>
    <property type="match status" value="1"/>
</dbReference>
<dbReference type="Pfam" id="PF00111">
    <property type="entry name" value="Fer2"/>
    <property type="match status" value="1"/>
</dbReference>
<dbReference type="Gene3D" id="1.10.150.120">
    <property type="entry name" value="[2Fe-2S]-binding domain"/>
    <property type="match status" value="1"/>
</dbReference>
<dbReference type="FunFam" id="3.30.365.10:FF:000001">
    <property type="entry name" value="Xanthine dehydrogenase oxidase"/>
    <property type="match status" value="1"/>
</dbReference>
<evidence type="ECO:0000256" key="19">
    <source>
        <dbReference type="PIRSR" id="PIRSR000127-2"/>
    </source>
</evidence>
<feature type="binding site" evidence="20">
    <location>
        <position position="995"/>
    </location>
    <ligand>
        <name>Mo-molybdopterin</name>
        <dbReference type="ChEBI" id="CHEBI:71302"/>
    </ligand>
    <ligandPart>
        <name>Mo</name>
        <dbReference type="ChEBI" id="CHEBI:28685"/>
    </ligandPart>
</feature>
<dbReference type="InterPro" id="IPR046867">
    <property type="entry name" value="AldOxase/xan_DH_MoCoBD2"/>
</dbReference>
<keyword evidence="14" id="KW-0576">Peroxisome</keyword>
<dbReference type="Pfam" id="PF00941">
    <property type="entry name" value="FAD_binding_5"/>
    <property type="match status" value="1"/>
</dbReference>
<sequence>MTVSTADTKDSSQLGETSSQLLFYLNGSRVVIEKPDLDQTLLQYLRTTAGLTGTKLGCGEGGCGACTVMISRYDTVEQRIVHASVNACLCPLYTVDGKHVITVEGLGTAKNPHAVQQRIALLHGSQCGFCTPGFVMSLYTLLRNNPNPTEHDVEECFDGNLCRCTGYRPILDAAKTFAEQAWKAGTTVNADGTATVRAQGSDGAAGCGVDGCCQLDGAKKEDDGGCCGARGAGGGCCKQKKPGDADVDGADVNGADVNGADAETQSVIARFKKYDASSELIFPPFLIRYAKGTTALDGSEPQRRTLAIASDGSEAWCRQFFRPLTLDTLLALLAAHPGAKLVAGNSEVGVEMRLKRARFPVQIFVNDVAELQHVRESAAEVVFGANISLERFGRELAALVAAHGGERTQAFAALRDNLRFFAGRQIRNVATLAGNIATASPISDLNPVLMAAGAAVELAAAGGARRRVAMADMFTGYRRTAMRAGEVIVGVAVPFSRPGERMRAFKQAKRRDDDIAIVTCGLRVRVDAQGRVADAAFAFGGMAPTTVLARQAMAAATADGGAAWGDAAVLARLLDAVQAELRLDYGVPGGMAEYRAALAGSFMLKFWALTQADGAAPAAAGLHAGEMDDGLGAPHEGRALCRGRQAYASVRERAIVGKGVAHASALQQATGEARYVDDMPPTRGELHLALVPAAHAHARVLAIDAAPALALPGVVRVLTAADVPGENRWNIFEDEEVLPTTHVHYAGQPVALVVAETLRAAQAAALAVHVTYEALPAVLTVRDAVAQGALFAEERALRTGDAAAALAAAPHVLSGESYCGAQEHFYLETMGALAVPRGEADELDVFASTQNPTETQMVCAAALGVPASRVVCRVKRMGGGFGGKESRSVLLAAFAALAAHHTGRPVRAVLDRDDDMRTSGQRHPFLARWTVGFDAAGKLLALRMHVFSNGGFSHDLSVGVLERAVSHVDNCYRLGACEIVGRIARTNTQSNTAFRGFGGCQGMFLLESMLCEVADAVGRTPEQLRALNMYRAGDVTPFAQRLDDWNVPLLWQRLAESSQFAERRAAVDAYNAGSRHRKRGLCMLPTKFGISFGVKFLNQGMALVHVYTDGSVLVAHGGTEMGQGLHTKMTQVAAETLGVPLASVFISETATNTAANTSPTAASASSDLNGFAVHNACAVLAERLRPYRERMPDAPFAKVARTAYLDRVSLTAAGHYATPDIGFDWQRGTGQLYFYFTQGVAVAEVELDTLTGAHTTRRVDILMDVGKSLNKALDIGQIEGAFTQGQGWTTTEEFLYFPRGPLFTQGPGNYKIPSAMDIPRDFRVALLEGLPYEGLKTIYSSKGIGEPPLFLGASVFFALRDAVMAARRQEGVDAPLHIESPATPEILRMACVDQIVDRVAIPAAQKEGKVPNSRDINTIEVQGGISPEEARGYIITA</sequence>
<feature type="binding site" evidence="20">
    <location>
        <position position="881"/>
    </location>
    <ligand>
        <name>Mo-molybdopterin</name>
        <dbReference type="ChEBI" id="CHEBI:71302"/>
    </ligand>
    <ligandPart>
        <name>Mo</name>
        <dbReference type="ChEBI" id="CHEBI:28685"/>
    </ligandPart>
</feature>
<comment type="cofactor">
    <cofactor evidence="20">
        <name>[2Fe-2S] cluster</name>
        <dbReference type="ChEBI" id="CHEBI:190135"/>
    </cofactor>
    <text evidence="20">Binds 2 [2Fe-2S] clusters.</text>
</comment>
<dbReference type="Proteomes" id="UP001149813">
    <property type="component" value="Unassembled WGS sequence"/>
</dbReference>
<feature type="binding site" evidence="20">
    <location>
        <position position="162"/>
    </location>
    <ligand>
        <name>[2Fe-2S] cluster</name>
        <dbReference type="ChEBI" id="CHEBI:190135"/>
        <label>2</label>
    </ligand>
</feature>
<dbReference type="NCBIfam" id="TIGR02963">
    <property type="entry name" value="xanthine_xdhA"/>
    <property type="match status" value="1"/>
</dbReference>
<accession>A0A9W8CT52</accession>
<evidence type="ECO:0000256" key="9">
    <source>
        <dbReference type="ARBA" id="ARBA00022827"/>
    </source>
</evidence>
<dbReference type="SMART" id="SM01008">
    <property type="entry name" value="Ald_Xan_dh_C"/>
    <property type="match status" value="1"/>
</dbReference>
<dbReference type="InterPro" id="IPR036318">
    <property type="entry name" value="FAD-bd_PCMH-like_sf"/>
</dbReference>
<dbReference type="Pfam" id="PF02738">
    <property type="entry name" value="MoCoBD_1"/>
    <property type="match status" value="1"/>
</dbReference>
<dbReference type="SUPFAM" id="SSF55447">
    <property type="entry name" value="CO dehydrogenase flavoprotein C-terminal domain-like"/>
    <property type="match status" value="1"/>
</dbReference>
<dbReference type="PROSITE" id="PS51387">
    <property type="entry name" value="FAD_PCMH"/>
    <property type="match status" value="1"/>
</dbReference>
<feature type="binding site" evidence="20">
    <location>
        <position position="127"/>
    </location>
    <ligand>
        <name>[2Fe-2S] cluster</name>
        <dbReference type="ChEBI" id="CHEBI:190135"/>
        <label>2</label>
    </ligand>
</feature>
<keyword evidence="7 20" id="KW-0001">2Fe-2S</keyword>
<feature type="binding site" evidence="19">
    <location>
        <position position="963"/>
    </location>
    <ligand>
        <name>substrate</name>
    </ligand>
</feature>
<keyword evidence="5 20" id="KW-0500">Molybdenum</keyword>
<keyword evidence="24" id="KW-1185">Reference proteome</keyword>
<dbReference type="EC" id="1.17.1.4" evidence="4"/>
<dbReference type="PANTHER" id="PTHR45444:SF3">
    <property type="entry name" value="XANTHINE DEHYDROGENASE"/>
    <property type="match status" value="1"/>
</dbReference>
<organism evidence="23 24">
    <name type="scientific">Coemansia erecta</name>
    <dbReference type="NCBI Taxonomy" id="147472"/>
    <lineage>
        <taxon>Eukaryota</taxon>
        <taxon>Fungi</taxon>
        <taxon>Fungi incertae sedis</taxon>
        <taxon>Zoopagomycota</taxon>
        <taxon>Kickxellomycotina</taxon>
        <taxon>Kickxellomycetes</taxon>
        <taxon>Kickxellales</taxon>
        <taxon>Kickxellaceae</taxon>
        <taxon>Coemansia</taxon>
    </lineage>
</organism>
<comment type="cofactor">
    <cofactor evidence="15">
        <name>[2Fe-2S] cluster</name>
        <dbReference type="ChEBI" id="CHEBI:190135"/>
    </cofactor>
</comment>
<feature type="binding site" evidence="20">
    <location>
        <position position="63"/>
    </location>
    <ligand>
        <name>[2Fe-2S] cluster</name>
        <dbReference type="ChEBI" id="CHEBI:190135"/>
        <label>1</label>
    </ligand>
</feature>
<feature type="binding site" evidence="19">
    <location>
        <begin position="341"/>
        <end position="348"/>
    </location>
    <ligand>
        <name>FAD</name>
        <dbReference type="ChEBI" id="CHEBI:57692"/>
    </ligand>
</feature>
<evidence type="ECO:0000256" key="7">
    <source>
        <dbReference type="ARBA" id="ARBA00022714"/>
    </source>
</evidence>
<keyword evidence="8 20" id="KW-0479">Metal-binding</keyword>